<protein>
    <submittedName>
        <fullName evidence="2">Uncharacterized protein</fullName>
    </submittedName>
</protein>
<reference evidence="2" key="1">
    <citation type="journal article" date="2023" name="Plant J.">
        <title>Genome sequences and population genomics provide insights into the demographic history, inbreeding, and mutation load of two 'living fossil' tree species of Dipteronia.</title>
        <authorList>
            <person name="Feng Y."/>
            <person name="Comes H.P."/>
            <person name="Chen J."/>
            <person name="Zhu S."/>
            <person name="Lu R."/>
            <person name="Zhang X."/>
            <person name="Li P."/>
            <person name="Qiu J."/>
            <person name="Olsen K.M."/>
            <person name="Qiu Y."/>
        </authorList>
    </citation>
    <scope>NUCLEOTIDE SEQUENCE</scope>
    <source>
        <strain evidence="2">NBL</strain>
    </source>
</reference>
<proteinExistence type="predicted"/>
<gene>
    <name evidence="2" type="ORF">Dsin_029997</name>
</gene>
<organism evidence="2 3">
    <name type="scientific">Dipteronia sinensis</name>
    <dbReference type="NCBI Taxonomy" id="43782"/>
    <lineage>
        <taxon>Eukaryota</taxon>
        <taxon>Viridiplantae</taxon>
        <taxon>Streptophyta</taxon>
        <taxon>Embryophyta</taxon>
        <taxon>Tracheophyta</taxon>
        <taxon>Spermatophyta</taxon>
        <taxon>Magnoliopsida</taxon>
        <taxon>eudicotyledons</taxon>
        <taxon>Gunneridae</taxon>
        <taxon>Pentapetalae</taxon>
        <taxon>rosids</taxon>
        <taxon>malvids</taxon>
        <taxon>Sapindales</taxon>
        <taxon>Sapindaceae</taxon>
        <taxon>Hippocastanoideae</taxon>
        <taxon>Acereae</taxon>
        <taxon>Dipteronia</taxon>
    </lineage>
</organism>
<keyword evidence="3" id="KW-1185">Reference proteome</keyword>
<accession>A0AAD9ZIC4</accession>
<evidence type="ECO:0000256" key="1">
    <source>
        <dbReference type="SAM" id="MobiDB-lite"/>
    </source>
</evidence>
<name>A0AAD9ZIC4_9ROSI</name>
<evidence type="ECO:0000313" key="3">
    <source>
        <dbReference type="Proteomes" id="UP001281410"/>
    </source>
</evidence>
<dbReference type="Proteomes" id="UP001281410">
    <property type="component" value="Unassembled WGS sequence"/>
</dbReference>
<dbReference type="EMBL" id="JANJYJ010000010">
    <property type="protein sequence ID" value="KAK3182711.1"/>
    <property type="molecule type" value="Genomic_DNA"/>
</dbReference>
<evidence type="ECO:0000313" key="2">
    <source>
        <dbReference type="EMBL" id="KAK3182711.1"/>
    </source>
</evidence>
<comment type="caution">
    <text evidence="2">The sequence shown here is derived from an EMBL/GenBank/DDBJ whole genome shotgun (WGS) entry which is preliminary data.</text>
</comment>
<dbReference type="AlphaFoldDB" id="A0AAD9ZIC4"/>
<sequence>MSHPHSMGFSASPPTSPVRSLYYSHYFKSTGKLFRKYPLPKDASKSKPQSSTASSSRSRKDKSPAHYKPSFYAKLIDAIAYFDTGSHTTMMNPAILPLDSWKPHTRYFNAADGQIFTTNLISKSKVGIKLFPSYTVWAQVLGTPLPDKDILIGWDVYCQCNSLRILPSGVRYKRDFKPFSPIHKVFPLSALQPPFQDIQQKLLQFCTNSHAEFHHHSPLWKNSDFFVHLIFKLNEDYALCLPLLEDPAHQNDDIDPLAQDPYQSLVCLIAFVSRPG</sequence>
<feature type="region of interest" description="Disordered" evidence="1">
    <location>
        <begin position="38"/>
        <end position="65"/>
    </location>
</feature>
<feature type="compositionally biased region" description="Low complexity" evidence="1">
    <location>
        <begin position="46"/>
        <end position="56"/>
    </location>
</feature>